<evidence type="ECO:0000259" key="6">
    <source>
        <dbReference type="PROSITE" id="PS50090"/>
    </source>
</evidence>
<comment type="subcellular location">
    <subcellularLocation>
        <location evidence="1">Nucleus</location>
    </subcellularLocation>
</comment>
<feature type="compositionally biased region" description="Polar residues" evidence="5">
    <location>
        <begin position="96"/>
        <end position="115"/>
    </location>
</feature>
<evidence type="ECO:0000256" key="5">
    <source>
        <dbReference type="SAM" id="MobiDB-lite"/>
    </source>
</evidence>
<dbReference type="AlphaFoldDB" id="J7R9L3"/>
<feature type="region of interest" description="Disordered" evidence="5">
    <location>
        <begin position="299"/>
        <end position="328"/>
    </location>
</feature>
<evidence type="ECO:0000313" key="8">
    <source>
        <dbReference type="EMBL" id="CCK71545.1"/>
    </source>
</evidence>
<reference evidence="9" key="2">
    <citation type="submission" date="2012-08" db="EMBL/GenBank/DDBJ databases">
        <title>Genome sequence of Kazachstania naganishii.</title>
        <authorList>
            <person name="Gordon J.L."/>
            <person name="Armisen D."/>
            <person name="Proux-Wera E."/>
            <person name="OhEigeartaigh S.S."/>
            <person name="Byrne K.P."/>
            <person name="Wolfe K.H."/>
        </authorList>
    </citation>
    <scope>NUCLEOTIDE SEQUENCE [LARGE SCALE GENOMIC DNA]</scope>
    <source>
        <strain evidence="9">ATCC MYA-139 / BCRC 22969 / CBS 8797 / CCRC 22969 / KCTC 17520 / NBRC 10181 / NCYC 3082</strain>
    </source>
</reference>
<keyword evidence="3" id="KW-0238">DNA-binding</keyword>
<dbReference type="Gene3D" id="1.10.10.60">
    <property type="entry name" value="Homeodomain-like"/>
    <property type="match status" value="2"/>
</dbReference>
<feature type="region of interest" description="Disordered" evidence="5">
    <location>
        <begin position="259"/>
        <end position="283"/>
    </location>
</feature>
<dbReference type="Pfam" id="PF13921">
    <property type="entry name" value="Myb_DNA-bind_6"/>
    <property type="match status" value="1"/>
</dbReference>
<dbReference type="EMBL" id="HE978321">
    <property type="protein sequence ID" value="CCK71545.1"/>
    <property type="molecule type" value="Genomic_DNA"/>
</dbReference>
<protein>
    <recommendedName>
        <fullName evidence="10">DNA-binding protein REB1</fullName>
    </recommendedName>
</protein>
<feature type="compositionally biased region" description="Low complexity" evidence="5">
    <location>
        <begin position="83"/>
        <end position="95"/>
    </location>
</feature>
<sequence>MTSHLEKNKVGIAENANDESVEEAVFKYVGEGLNRKDEKSDKRSDDPAAADSQDDNVKSKTLEGNSAEQHGGGGSHGLDSDTHAASSDSATHPASNGTTGSDGNAASGEDNSSDMSWYIRHEEDLPGNTAYMNENDAHLNPQSNSVQESVALAAVVAAYAADKKRKLDGGDHIDSIDGEADDMHSGRSSSNSNSHKRSKMEQEQQKKDKLQLAVDPELATLDDPSPSSAQDHLVRKAIIDTDSIAQNPDFQQYLNTEAEPVKTKHLPRNNQDSADAPPEIQSPGKLAVTLQSATKQYSELARESLAKDSSGLGSHGSPLSEGHGDTDEDTKLLQSAANRASEIIGTTSQTSGKAFDANEETALDQFIEEYRNIKKFTRKQTCERIWTNGRRKDDFWINICKVLPYRTRSSIYKHVRRRYHIFDQRGKWTQDEDAELAKLCAEKEGQWSEVGKALGRMPEDCRDRWRNYIKCGSNRAANKWSETEEALLKKVISDMVEEAKIYQDRVDNGLISAEVEDEQKAFRGPRGKKMSGKPNFKDVINWTVVSERMGGTRSRIQCRYKWNKLVRKQAISKIEKVRGDDKRWIVGKLRDLGFTDDSQVDWEELATLKPGSKWSGLELKLCYEKMRTMVKFYKERSISEIAKSLLDMFDNELELEKEE</sequence>
<dbReference type="GO" id="GO:0005730">
    <property type="term" value="C:nucleolus"/>
    <property type="evidence" value="ECO:0007669"/>
    <property type="project" value="EnsemblFungi"/>
</dbReference>
<reference evidence="8 9" key="1">
    <citation type="journal article" date="2011" name="Proc. Natl. Acad. Sci. U.S.A.">
        <title>Evolutionary erosion of yeast sex chromosomes by mating-type switching accidents.</title>
        <authorList>
            <person name="Gordon J.L."/>
            <person name="Armisen D."/>
            <person name="Proux-Wera E."/>
            <person name="Oheigeartaigh S.S."/>
            <person name="Byrne K.P."/>
            <person name="Wolfe K.H."/>
        </authorList>
    </citation>
    <scope>NUCLEOTIDE SEQUENCE [LARGE SCALE GENOMIC DNA]</scope>
    <source>
        <strain evidence="9">ATCC MYA-139 / BCRC 22969 / CBS 8797 / CCRC 22969 / KCTC 17520 / NBRC 10181 / NCYC 3082</strain>
    </source>
</reference>
<dbReference type="SMART" id="SM00717">
    <property type="entry name" value="SANT"/>
    <property type="match status" value="3"/>
</dbReference>
<dbReference type="OrthoDB" id="39591at2759"/>
<dbReference type="GO" id="GO:0006363">
    <property type="term" value="P:termination of RNA polymerase I transcription"/>
    <property type="evidence" value="ECO:0007669"/>
    <property type="project" value="EnsemblFungi"/>
</dbReference>
<dbReference type="KEGG" id="kng:KNAG_0H01320"/>
<feature type="compositionally biased region" description="Low complexity" evidence="5">
    <location>
        <begin position="309"/>
        <end position="321"/>
    </location>
</feature>
<dbReference type="GO" id="GO:0033553">
    <property type="term" value="C:rDNA heterochromatin"/>
    <property type="evidence" value="ECO:0007669"/>
    <property type="project" value="EnsemblFungi"/>
</dbReference>
<keyword evidence="4" id="KW-0539">Nucleus</keyword>
<dbReference type="FunFam" id="1.10.10.60:FF:000387">
    <property type="entry name" value="Replication termination factor 1"/>
    <property type="match status" value="1"/>
</dbReference>
<keyword evidence="9" id="KW-1185">Reference proteome</keyword>
<feature type="domain" description="Myb-like" evidence="6">
    <location>
        <begin position="472"/>
        <end position="566"/>
    </location>
</feature>
<gene>
    <name evidence="8" type="primary">KNAG0H01320</name>
    <name evidence="8" type="ordered locus">KNAG_0H01320</name>
</gene>
<name>J7R9L3_HUIN7</name>
<dbReference type="STRING" id="1071383.J7R9L3"/>
<dbReference type="InterPro" id="IPR017930">
    <property type="entry name" value="Myb_dom"/>
</dbReference>
<dbReference type="Proteomes" id="UP000006310">
    <property type="component" value="Chromosome 8"/>
</dbReference>
<feature type="region of interest" description="Disordered" evidence="5">
    <location>
        <begin position="165"/>
        <end position="230"/>
    </location>
</feature>
<dbReference type="InterPro" id="IPR001005">
    <property type="entry name" value="SANT/Myb"/>
</dbReference>
<feature type="compositionally biased region" description="Basic and acidic residues" evidence="5">
    <location>
        <begin position="199"/>
        <end position="210"/>
    </location>
</feature>
<dbReference type="GO" id="GO:0000183">
    <property type="term" value="P:rDNA heterochromatin formation"/>
    <property type="evidence" value="ECO:0007669"/>
    <property type="project" value="EnsemblFungi"/>
</dbReference>
<proteinExistence type="predicted"/>
<keyword evidence="2" id="KW-0677">Repeat</keyword>
<dbReference type="SUPFAM" id="SSF46689">
    <property type="entry name" value="Homeodomain-like"/>
    <property type="match status" value="2"/>
</dbReference>
<dbReference type="GO" id="GO:0000976">
    <property type="term" value="F:transcription cis-regulatory region binding"/>
    <property type="evidence" value="ECO:0007669"/>
    <property type="project" value="TreeGrafter"/>
</dbReference>
<dbReference type="HOGENOM" id="CLU_016706_0_0_1"/>
<dbReference type="PROSITE" id="PS51294">
    <property type="entry name" value="HTH_MYB"/>
    <property type="match status" value="2"/>
</dbReference>
<dbReference type="eggNOG" id="KOG0051">
    <property type="taxonomic scope" value="Eukaryota"/>
</dbReference>
<evidence type="ECO:0000256" key="3">
    <source>
        <dbReference type="ARBA" id="ARBA00023125"/>
    </source>
</evidence>
<dbReference type="PANTHER" id="PTHR46380:SF2">
    <property type="entry name" value="CYCLIN-D-BINDING MYB-LIKE TRANSCRIPTION FACTOR 1"/>
    <property type="match status" value="1"/>
</dbReference>
<feature type="region of interest" description="Disordered" evidence="5">
    <location>
        <begin position="1"/>
        <end position="144"/>
    </location>
</feature>
<dbReference type="InterPro" id="IPR009057">
    <property type="entry name" value="Homeodomain-like_sf"/>
</dbReference>
<accession>J7R9L3</accession>
<evidence type="ECO:0000256" key="2">
    <source>
        <dbReference type="ARBA" id="ARBA00022737"/>
    </source>
</evidence>
<feature type="domain" description="Myb-like" evidence="6">
    <location>
        <begin position="424"/>
        <end position="469"/>
    </location>
</feature>
<evidence type="ECO:0000256" key="4">
    <source>
        <dbReference type="ARBA" id="ARBA00023242"/>
    </source>
</evidence>
<feature type="compositionally biased region" description="Basic and acidic residues" evidence="5">
    <location>
        <begin position="33"/>
        <end position="46"/>
    </location>
</feature>
<dbReference type="GeneID" id="34527277"/>
<organism evidence="8 9">
    <name type="scientific">Huiozyma naganishii (strain ATCC MYA-139 / BCRC 22969 / CBS 8797 / KCTC 17520 / NBRC 10181 / NCYC 3082 / Yp74L-3)</name>
    <name type="common">Yeast</name>
    <name type="synonym">Kazachstania naganishii</name>
    <dbReference type="NCBI Taxonomy" id="1071383"/>
    <lineage>
        <taxon>Eukaryota</taxon>
        <taxon>Fungi</taxon>
        <taxon>Dikarya</taxon>
        <taxon>Ascomycota</taxon>
        <taxon>Saccharomycotina</taxon>
        <taxon>Saccharomycetes</taxon>
        <taxon>Saccharomycetales</taxon>
        <taxon>Saccharomycetaceae</taxon>
        <taxon>Huiozyma</taxon>
    </lineage>
</organism>
<feature type="domain" description="HTH myb-type" evidence="7">
    <location>
        <begin position="541"/>
        <end position="570"/>
    </location>
</feature>
<dbReference type="GO" id="GO:0003700">
    <property type="term" value="F:DNA-binding transcription factor activity"/>
    <property type="evidence" value="ECO:0007669"/>
    <property type="project" value="TreeGrafter"/>
</dbReference>
<evidence type="ECO:0008006" key="10">
    <source>
        <dbReference type="Google" id="ProtNLM"/>
    </source>
</evidence>
<feature type="compositionally biased region" description="Basic and acidic residues" evidence="5">
    <location>
        <begin position="165"/>
        <end position="185"/>
    </location>
</feature>
<feature type="domain" description="HTH myb-type" evidence="7">
    <location>
        <begin position="424"/>
        <end position="473"/>
    </location>
</feature>
<dbReference type="InterPro" id="IPR051651">
    <property type="entry name" value="DMTF1_DNA-bind_reg"/>
</dbReference>
<dbReference type="CDD" id="cd00167">
    <property type="entry name" value="SANT"/>
    <property type="match status" value="2"/>
</dbReference>
<evidence type="ECO:0000259" key="7">
    <source>
        <dbReference type="PROSITE" id="PS51294"/>
    </source>
</evidence>
<dbReference type="PANTHER" id="PTHR46380">
    <property type="entry name" value="CYCLIN-D-BINDING MYB-LIKE TRANSCRIPTION FACTOR 1"/>
    <property type="match status" value="1"/>
</dbReference>
<dbReference type="OMA" id="HVRRKYH"/>
<dbReference type="RefSeq" id="XP_022465790.1">
    <property type="nucleotide sequence ID" value="XM_022609389.1"/>
</dbReference>
<dbReference type="PROSITE" id="PS50090">
    <property type="entry name" value="MYB_LIKE"/>
    <property type="match status" value="2"/>
</dbReference>
<evidence type="ECO:0000313" key="9">
    <source>
        <dbReference type="Proteomes" id="UP000006310"/>
    </source>
</evidence>
<evidence type="ECO:0000256" key="1">
    <source>
        <dbReference type="ARBA" id="ARBA00004123"/>
    </source>
</evidence>